<dbReference type="PANTHER" id="PTHR42792:SF1">
    <property type="entry name" value="FLAGELLAR HOOK-ASSOCIATED PROTEIN 3"/>
    <property type="match status" value="1"/>
</dbReference>
<evidence type="ECO:0000313" key="6">
    <source>
        <dbReference type="Proteomes" id="UP000317214"/>
    </source>
</evidence>
<evidence type="ECO:0000313" key="5">
    <source>
        <dbReference type="EMBL" id="QDH24662.1"/>
    </source>
</evidence>
<protein>
    <submittedName>
        <fullName evidence="5">Flagellin</fullName>
    </submittedName>
</protein>
<dbReference type="InterPro" id="IPR046358">
    <property type="entry name" value="Flagellin_C"/>
</dbReference>
<reference evidence="5 6" key="1">
    <citation type="submission" date="2018-09" db="EMBL/GenBank/DDBJ databases">
        <title>The complete genome sequence of Neokomagataea tanensis NBRC 106556(T).</title>
        <authorList>
            <person name="Chua K.-O."/>
            <person name="See-Too W.-S."/>
            <person name="Hong K.-W."/>
            <person name="Yin W.-F."/>
            <person name="Chan K.-G."/>
        </authorList>
    </citation>
    <scope>NUCLEOTIDE SEQUENCE [LARGE SCALE GENOMIC DNA]</scope>
    <source>
        <strain evidence="6">AH13 \ NBRC 106556</strain>
    </source>
</reference>
<dbReference type="PANTHER" id="PTHR42792">
    <property type="entry name" value="FLAGELLIN"/>
    <property type="match status" value="1"/>
</dbReference>
<dbReference type="EMBL" id="CP032485">
    <property type="protein sequence ID" value="QDH24662.1"/>
    <property type="molecule type" value="Genomic_DNA"/>
</dbReference>
<comment type="subcellular location">
    <subcellularLocation>
        <location evidence="1">Bacterial flagellum</location>
    </subcellularLocation>
</comment>
<sequence>MTGIVSEMRFGAAFFGLSSGINTLSKRQTDLQAQVSTGVTSVDYAGLGSARTQALAVQPALTQVSAWSGNVQNAQTMLSVGQSALSQISTISSNLTASISSLVGTPTSAAVASASQSAKASLSLLGALLNTQSNGVYVFSGDASTIAPIKGDLQSSAMSQAISASVQQLGTNTGQVVLQDSLRIAGNTGDEAPFSTALSGSAEEMSMQTQKLILGPGGAQTVGWVASQGGASTSETTGSPIRDLMRNLMVVASLSGNQVGSDSYNSLISGIQVSNNSVNNGLSDASAQLGVQQNMLSSQSTFLDQMNSALTSQLGQAKDADMASVSTQLTDTQNQLQASYSVIANMKSMTLANYI</sequence>
<keyword evidence="6" id="KW-1185">Reference proteome</keyword>
<dbReference type="KEGG" id="ntn:D5366_04835"/>
<keyword evidence="5" id="KW-0966">Cell projection</keyword>
<dbReference type="NCBIfam" id="NF006489">
    <property type="entry name" value="PRK08913.1"/>
    <property type="match status" value="1"/>
</dbReference>
<dbReference type="GO" id="GO:0005198">
    <property type="term" value="F:structural molecule activity"/>
    <property type="evidence" value="ECO:0007669"/>
    <property type="project" value="InterPro"/>
</dbReference>
<comment type="similarity">
    <text evidence="2">Belongs to the bacterial flagellin family.</text>
</comment>
<dbReference type="RefSeq" id="WP_141492504.1">
    <property type="nucleotide sequence ID" value="NZ_CP032485.1"/>
</dbReference>
<dbReference type="SUPFAM" id="SSF64518">
    <property type="entry name" value="Phase 1 flagellin"/>
    <property type="match status" value="1"/>
</dbReference>
<gene>
    <name evidence="5" type="ORF">D5366_04835</name>
</gene>
<evidence type="ECO:0000256" key="1">
    <source>
        <dbReference type="ARBA" id="ARBA00004365"/>
    </source>
</evidence>
<proteinExistence type="inferred from homology"/>
<dbReference type="Pfam" id="PF00700">
    <property type="entry name" value="Flagellin_C"/>
    <property type="match status" value="1"/>
</dbReference>
<dbReference type="Proteomes" id="UP000317214">
    <property type="component" value="Chromosome"/>
</dbReference>
<keyword evidence="5" id="KW-0282">Flagellum</keyword>
<dbReference type="AlphaFoldDB" id="A0A4Y6V3I3"/>
<evidence type="ECO:0000256" key="3">
    <source>
        <dbReference type="ARBA" id="ARBA00023143"/>
    </source>
</evidence>
<feature type="domain" description="Flagellin C-terminal" evidence="4">
    <location>
        <begin position="279"/>
        <end position="354"/>
    </location>
</feature>
<dbReference type="GO" id="GO:0009288">
    <property type="term" value="C:bacterial-type flagellum"/>
    <property type="evidence" value="ECO:0007669"/>
    <property type="project" value="UniProtKB-SubCell"/>
</dbReference>
<evidence type="ECO:0000259" key="4">
    <source>
        <dbReference type="Pfam" id="PF00700"/>
    </source>
</evidence>
<dbReference type="OrthoDB" id="7260935at2"/>
<keyword evidence="3" id="KW-0975">Bacterial flagellum</keyword>
<keyword evidence="5" id="KW-0969">Cilium</keyword>
<dbReference type="InterPro" id="IPR001492">
    <property type="entry name" value="Flagellin"/>
</dbReference>
<organism evidence="5 6">
    <name type="scientific">Neokomagataea tanensis</name>
    <dbReference type="NCBI Taxonomy" id="661191"/>
    <lineage>
        <taxon>Bacteria</taxon>
        <taxon>Pseudomonadati</taxon>
        <taxon>Pseudomonadota</taxon>
        <taxon>Alphaproteobacteria</taxon>
        <taxon>Acetobacterales</taxon>
        <taxon>Acetobacteraceae</taxon>
        <taxon>Neokomagataea</taxon>
    </lineage>
</organism>
<accession>A0A4Y6V3I3</accession>
<dbReference type="Gene3D" id="1.20.1330.10">
    <property type="entry name" value="f41 fragment of flagellin, N-terminal domain"/>
    <property type="match status" value="1"/>
</dbReference>
<evidence type="ECO:0000256" key="2">
    <source>
        <dbReference type="ARBA" id="ARBA00005709"/>
    </source>
</evidence>
<name>A0A4Y6V3I3_9PROT</name>